<proteinExistence type="inferred from homology"/>
<evidence type="ECO:0000313" key="12">
    <source>
        <dbReference type="Proteomes" id="UP000694845"/>
    </source>
</evidence>
<feature type="transmembrane region" description="Helical" evidence="10">
    <location>
        <begin position="295"/>
        <end position="316"/>
    </location>
</feature>
<dbReference type="GO" id="GO:0004930">
    <property type="term" value="F:G protein-coupled receptor activity"/>
    <property type="evidence" value="ECO:0007669"/>
    <property type="project" value="UniProtKB-KW"/>
</dbReference>
<dbReference type="PANTHER" id="PTHR24228">
    <property type="entry name" value="B2 BRADYKININ RECEPTOR/ANGIOTENSIN II RECEPTOR"/>
    <property type="match status" value="1"/>
</dbReference>
<reference evidence="13" key="1">
    <citation type="submission" date="2025-08" db="UniProtKB">
        <authorList>
            <consortium name="RefSeq"/>
        </authorList>
    </citation>
    <scope>IDENTIFICATION</scope>
</reference>
<dbReference type="CDD" id="cd00637">
    <property type="entry name" value="7tm_classA_rhodopsin-like"/>
    <property type="match status" value="1"/>
</dbReference>
<dbReference type="InterPro" id="IPR017452">
    <property type="entry name" value="GPCR_Rhodpsn_7TM"/>
</dbReference>
<dbReference type="GO" id="GO:0005886">
    <property type="term" value="C:plasma membrane"/>
    <property type="evidence" value="ECO:0007669"/>
    <property type="project" value="UniProtKB-SubCell"/>
</dbReference>
<keyword evidence="3 9" id="KW-0812">Transmembrane</keyword>
<comment type="similarity">
    <text evidence="9">Belongs to the G-protein coupled receptor 1 family.</text>
</comment>
<feature type="domain" description="G-protein coupled receptors family 1 profile" evidence="11">
    <location>
        <begin position="45"/>
        <end position="314"/>
    </location>
</feature>
<dbReference type="SMART" id="SM01381">
    <property type="entry name" value="7TM_GPCR_Srsx"/>
    <property type="match status" value="1"/>
</dbReference>
<evidence type="ECO:0000256" key="2">
    <source>
        <dbReference type="ARBA" id="ARBA00022475"/>
    </source>
</evidence>
<feature type="transmembrane region" description="Helical" evidence="10">
    <location>
        <begin position="268"/>
        <end position="289"/>
    </location>
</feature>
<dbReference type="PROSITE" id="PS00237">
    <property type="entry name" value="G_PROTEIN_RECEP_F1_1"/>
    <property type="match status" value="1"/>
</dbReference>
<evidence type="ECO:0000256" key="8">
    <source>
        <dbReference type="ARBA" id="ARBA00023224"/>
    </source>
</evidence>
<dbReference type="SUPFAM" id="SSF81321">
    <property type="entry name" value="Family A G protein-coupled receptor-like"/>
    <property type="match status" value="1"/>
</dbReference>
<keyword evidence="2" id="KW-1003">Cell membrane</keyword>
<dbReference type="OrthoDB" id="10044919at2759"/>
<feature type="transmembrane region" description="Helical" evidence="10">
    <location>
        <begin position="30"/>
        <end position="54"/>
    </location>
</feature>
<evidence type="ECO:0000259" key="11">
    <source>
        <dbReference type="PROSITE" id="PS50262"/>
    </source>
</evidence>
<dbReference type="InterPro" id="IPR000276">
    <property type="entry name" value="GPCR_Rhodpsn"/>
</dbReference>
<dbReference type="PRINTS" id="PR00237">
    <property type="entry name" value="GPCRRHODOPSN"/>
</dbReference>
<dbReference type="KEGG" id="aplc:110982610"/>
<keyword evidence="7 9" id="KW-0675">Receptor</keyword>
<accession>A0A8B7YU71</accession>
<dbReference type="Proteomes" id="UP000694845">
    <property type="component" value="Unplaced"/>
</dbReference>
<name>A0A8B7YU71_ACAPL</name>
<evidence type="ECO:0000256" key="3">
    <source>
        <dbReference type="ARBA" id="ARBA00022692"/>
    </source>
</evidence>
<dbReference type="RefSeq" id="XP_022096849.1">
    <property type="nucleotide sequence ID" value="XM_022241157.1"/>
</dbReference>
<dbReference type="Pfam" id="PF00001">
    <property type="entry name" value="7tm_1"/>
    <property type="match status" value="1"/>
</dbReference>
<protein>
    <submittedName>
        <fullName evidence="13">Alpha-1A adrenergic receptor-like</fullName>
    </submittedName>
</protein>
<keyword evidence="5 9" id="KW-0297">G-protein coupled receptor</keyword>
<evidence type="ECO:0000256" key="7">
    <source>
        <dbReference type="ARBA" id="ARBA00023170"/>
    </source>
</evidence>
<evidence type="ECO:0000256" key="6">
    <source>
        <dbReference type="ARBA" id="ARBA00023136"/>
    </source>
</evidence>
<dbReference type="GeneID" id="110982610"/>
<evidence type="ECO:0000256" key="1">
    <source>
        <dbReference type="ARBA" id="ARBA00004651"/>
    </source>
</evidence>
<feature type="transmembrane region" description="Helical" evidence="10">
    <location>
        <begin position="191"/>
        <end position="217"/>
    </location>
</feature>
<dbReference type="Gene3D" id="1.20.1070.10">
    <property type="entry name" value="Rhodopsin 7-helix transmembrane proteins"/>
    <property type="match status" value="1"/>
</dbReference>
<keyword evidence="8 9" id="KW-0807">Transducer</keyword>
<evidence type="ECO:0000256" key="9">
    <source>
        <dbReference type="RuleBase" id="RU000688"/>
    </source>
</evidence>
<dbReference type="AlphaFoldDB" id="A0A8B7YU71"/>
<keyword evidence="4 10" id="KW-1133">Transmembrane helix</keyword>
<evidence type="ECO:0000256" key="5">
    <source>
        <dbReference type="ARBA" id="ARBA00023040"/>
    </source>
</evidence>
<evidence type="ECO:0000313" key="13">
    <source>
        <dbReference type="RefSeq" id="XP_022096849.1"/>
    </source>
</evidence>
<dbReference type="PROSITE" id="PS50262">
    <property type="entry name" value="G_PROTEIN_RECEP_F1_2"/>
    <property type="match status" value="1"/>
</dbReference>
<gene>
    <name evidence="13" type="primary">LOC110982610</name>
</gene>
<comment type="subcellular location">
    <subcellularLocation>
        <location evidence="1">Cell membrane</location>
        <topology evidence="1">Multi-pass membrane protein</topology>
    </subcellularLocation>
</comment>
<evidence type="ECO:0000256" key="4">
    <source>
        <dbReference type="ARBA" id="ARBA00022989"/>
    </source>
</evidence>
<keyword evidence="6 10" id="KW-0472">Membrane</keyword>
<sequence>MAWDLTNSTPSDETVLTNNDVYFSYAQRQILASIVGIVSVLGIVGNTLVILAVALSRKLRHTTNYLVVNLSVADLLTSLSLPMNVLAVLKDAWPLPDILCIGTGVVFITCLMCSINCLACVAVNRYILITKPSALYRRLYTSRRTALIIICAWLLPLCIAVIPASTGYIKVGFDPQFFSCSWVVSESDPGYYYVLFSSCPVQLSVVAWSYGSILYHVRKHTRAVGHMDRSASGESDTAKTGEVPGNHAPHFAPGKQKRKLQIEVTKNLFYVVCAFLICTAPCCISLLLGKSGLRLYPIGVTLLCCNSCVNPIIYAAKHPQFRLVMKSIILCRFSDIPERIHFWRFCPRCEACQ</sequence>
<organism evidence="12 13">
    <name type="scientific">Acanthaster planci</name>
    <name type="common">Crown-of-thorns starfish</name>
    <dbReference type="NCBI Taxonomy" id="133434"/>
    <lineage>
        <taxon>Eukaryota</taxon>
        <taxon>Metazoa</taxon>
        <taxon>Echinodermata</taxon>
        <taxon>Eleutherozoa</taxon>
        <taxon>Asterozoa</taxon>
        <taxon>Asteroidea</taxon>
        <taxon>Valvatacea</taxon>
        <taxon>Valvatida</taxon>
        <taxon>Acanthasteridae</taxon>
        <taxon>Acanthaster</taxon>
    </lineage>
</organism>
<feature type="transmembrane region" description="Helical" evidence="10">
    <location>
        <begin position="101"/>
        <end position="124"/>
    </location>
</feature>
<keyword evidence="12" id="KW-1185">Reference proteome</keyword>
<dbReference type="OMA" id="FLICTAP"/>
<evidence type="ECO:0000256" key="10">
    <source>
        <dbReference type="SAM" id="Phobius"/>
    </source>
</evidence>
<feature type="transmembrane region" description="Helical" evidence="10">
    <location>
        <begin position="145"/>
        <end position="171"/>
    </location>
</feature>
<feature type="transmembrane region" description="Helical" evidence="10">
    <location>
        <begin position="66"/>
        <end position="89"/>
    </location>
</feature>
<dbReference type="PANTHER" id="PTHR24228:SF72">
    <property type="entry name" value="G-PROTEIN COUPLED RECEPTORS FAMILY 1 PROFILE DOMAIN-CONTAINING PROTEIN"/>
    <property type="match status" value="1"/>
</dbReference>